<keyword evidence="4" id="KW-1185">Reference proteome</keyword>
<dbReference type="GO" id="GO:0080120">
    <property type="term" value="P:CAAX-box protein maturation"/>
    <property type="evidence" value="ECO:0007669"/>
    <property type="project" value="UniProtKB-ARBA"/>
</dbReference>
<name>A0A1G9RPD3_9SPHI</name>
<sequence>MFKSRSAERHPFSSLLLLLLLVFACAIVFSIIAFVIGVLIYGFQPLIRMSEGDSSNVEMLRLFQIVSSFGMFVVAALIFARLQSNDWLNYLNLKKFNLILAILTILIMLSFGPLLEFSNELNKNMVLPEFLKEIEAWMKLKEAQMAEMTKQLLVMNSVPVLLVNMLMLAIIPAVGEELIFRGCLQRIFGRWTGNYHVAIWITAIIFSTIHFQFYGFMPRMLLGALFGYLLVWSGSLWLPILAHFMNNGVAVVTAYVFQQQGKSLDLMYEPDPASQPIFIASIAAFSVLLWYFYTYTLKLKEINTDISDGSRLG</sequence>
<feature type="transmembrane region" description="Helical" evidence="1">
    <location>
        <begin position="12"/>
        <end position="42"/>
    </location>
</feature>
<feature type="transmembrane region" description="Helical" evidence="1">
    <location>
        <begin position="62"/>
        <end position="84"/>
    </location>
</feature>
<accession>A0A1G9RPD3</accession>
<dbReference type="EMBL" id="FNHH01000008">
    <property type="protein sequence ID" value="SDM25158.1"/>
    <property type="molecule type" value="Genomic_DNA"/>
</dbReference>
<proteinExistence type="predicted"/>
<keyword evidence="1" id="KW-0812">Transmembrane</keyword>
<feature type="domain" description="CAAX prenyl protease 2/Lysostaphin resistance protein A-like" evidence="2">
    <location>
        <begin position="161"/>
        <end position="248"/>
    </location>
</feature>
<evidence type="ECO:0000313" key="4">
    <source>
        <dbReference type="Proteomes" id="UP000199226"/>
    </source>
</evidence>
<feature type="transmembrane region" description="Helical" evidence="1">
    <location>
        <begin position="277"/>
        <end position="293"/>
    </location>
</feature>
<dbReference type="Proteomes" id="UP000199226">
    <property type="component" value="Unassembled WGS sequence"/>
</dbReference>
<evidence type="ECO:0000256" key="1">
    <source>
        <dbReference type="SAM" id="Phobius"/>
    </source>
</evidence>
<evidence type="ECO:0000313" key="3">
    <source>
        <dbReference type="EMBL" id="SDM25158.1"/>
    </source>
</evidence>
<dbReference type="PROSITE" id="PS51257">
    <property type="entry name" value="PROKAR_LIPOPROTEIN"/>
    <property type="match status" value="1"/>
</dbReference>
<dbReference type="GO" id="GO:0004175">
    <property type="term" value="F:endopeptidase activity"/>
    <property type="evidence" value="ECO:0007669"/>
    <property type="project" value="UniProtKB-ARBA"/>
</dbReference>
<gene>
    <name evidence="3" type="ORF">SAMN05421813_108103</name>
</gene>
<feature type="transmembrane region" description="Helical" evidence="1">
    <location>
        <begin position="195"/>
        <end position="216"/>
    </location>
</feature>
<protein>
    <recommendedName>
        <fullName evidence="2">CAAX prenyl protease 2/Lysostaphin resistance protein A-like domain-containing protein</fullName>
    </recommendedName>
</protein>
<reference evidence="4" key="1">
    <citation type="submission" date="2016-10" db="EMBL/GenBank/DDBJ databases">
        <authorList>
            <person name="Varghese N."/>
            <person name="Submissions S."/>
        </authorList>
    </citation>
    <scope>NUCLEOTIDE SEQUENCE [LARGE SCALE GENOMIC DNA]</scope>
    <source>
        <strain evidence="4">DSM 24536</strain>
    </source>
</reference>
<organism evidence="3 4">
    <name type="scientific">Daejeonella rubra</name>
    <dbReference type="NCBI Taxonomy" id="990371"/>
    <lineage>
        <taxon>Bacteria</taxon>
        <taxon>Pseudomonadati</taxon>
        <taxon>Bacteroidota</taxon>
        <taxon>Sphingobacteriia</taxon>
        <taxon>Sphingobacteriales</taxon>
        <taxon>Sphingobacteriaceae</taxon>
        <taxon>Daejeonella</taxon>
    </lineage>
</organism>
<dbReference type="AlphaFoldDB" id="A0A1G9RPD3"/>
<feature type="transmembrane region" description="Helical" evidence="1">
    <location>
        <begin position="153"/>
        <end position="174"/>
    </location>
</feature>
<dbReference type="InterPro" id="IPR003675">
    <property type="entry name" value="Rce1/LyrA-like_dom"/>
</dbReference>
<dbReference type="PANTHER" id="PTHR43592">
    <property type="entry name" value="CAAX AMINO TERMINAL PROTEASE"/>
    <property type="match status" value="1"/>
</dbReference>
<dbReference type="PANTHER" id="PTHR43592:SF15">
    <property type="entry name" value="CAAX AMINO TERMINAL PROTEASE FAMILY PROTEIN"/>
    <property type="match status" value="1"/>
</dbReference>
<keyword evidence="1" id="KW-1133">Transmembrane helix</keyword>
<dbReference type="STRING" id="990371.SAMN05421813_108103"/>
<feature type="transmembrane region" description="Helical" evidence="1">
    <location>
        <begin position="96"/>
        <end position="115"/>
    </location>
</feature>
<dbReference type="RefSeq" id="WP_090703251.1">
    <property type="nucleotide sequence ID" value="NZ_FNHH01000008.1"/>
</dbReference>
<evidence type="ECO:0000259" key="2">
    <source>
        <dbReference type="Pfam" id="PF02517"/>
    </source>
</evidence>
<dbReference type="Pfam" id="PF02517">
    <property type="entry name" value="Rce1-like"/>
    <property type="match status" value="1"/>
</dbReference>
<keyword evidence="1" id="KW-0472">Membrane</keyword>
<dbReference type="OrthoDB" id="1523022at2"/>